<dbReference type="PANTHER" id="PTHR42893:SF46">
    <property type="entry name" value="PROTEIN DETOXIFICATION 44, CHLOROPLASTIC"/>
    <property type="match status" value="1"/>
</dbReference>
<feature type="transmembrane region" description="Helical" evidence="8">
    <location>
        <begin position="135"/>
        <end position="153"/>
    </location>
</feature>
<evidence type="ECO:0000256" key="8">
    <source>
        <dbReference type="SAM" id="Phobius"/>
    </source>
</evidence>
<dbReference type="PIRSF" id="PIRSF006603">
    <property type="entry name" value="DinF"/>
    <property type="match status" value="1"/>
</dbReference>
<dbReference type="AlphaFoldDB" id="A0A9X4RX50"/>
<comment type="similarity">
    <text evidence="2">Belongs to the multi antimicrobial extrusion (MATE) (TC 2.A.66.1) family.</text>
</comment>
<feature type="transmembrane region" description="Helical" evidence="8">
    <location>
        <begin position="387"/>
        <end position="406"/>
    </location>
</feature>
<evidence type="ECO:0000313" key="9">
    <source>
        <dbReference type="EMBL" id="MDG4945614.1"/>
    </source>
</evidence>
<evidence type="ECO:0000256" key="7">
    <source>
        <dbReference type="ARBA" id="ARBA00023136"/>
    </source>
</evidence>
<evidence type="ECO:0000256" key="6">
    <source>
        <dbReference type="ARBA" id="ARBA00022989"/>
    </source>
</evidence>
<feature type="transmembrane region" description="Helical" evidence="8">
    <location>
        <begin position="94"/>
        <end position="115"/>
    </location>
</feature>
<feature type="transmembrane region" description="Helical" evidence="8">
    <location>
        <begin position="310"/>
        <end position="333"/>
    </location>
</feature>
<evidence type="ECO:0000256" key="3">
    <source>
        <dbReference type="ARBA" id="ARBA00022448"/>
    </source>
</evidence>
<dbReference type="InterPro" id="IPR002528">
    <property type="entry name" value="MATE_fam"/>
</dbReference>
<sequence>MTGKISFKEINRLAIPAIFAGIVEPLISLTDTAVAGRFTANPDEALGAIGLVGSFLSALIWIFLQTSNAISALVSHAYGQGKVERLKTLVSQLFYFNLIVSLVMSFSAFFLAEWILSLYGAKNLLLEIAVDYFKVRVWGFPLTLLTFTIFGVFRGLQNTSWAMRISIFGGIFNAALDIILVYVFNFDVVGIAWASVTAQFIMFMLAMRFLYLKTPFRLMKLFPLHEDFSKTLMMSFDLFIRTLSLNIALFLGYRYATLLGSDGNNQFVGAHAILIQVWMFSSFLLDGYAHAGSAISGKLFGARDYKELNYLVKRLIGVMLILGVSLMGIYLVLSEPIGRLLTKSEDVLVVFYSAFWLVAIMQPINSMAFLFDGVYKGLGETKVLRNLLVIALIFGFVPTLLIANYFEWGVLGIWLSFMVWMLFRSGGLVYHFKKHYSVKAKNQNSED</sequence>
<dbReference type="CDD" id="cd13136">
    <property type="entry name" value="MATE_DinF_like"/>
    <property type="match status" value="1"/>
</dbReference>
<organism evidence="9 10">
    <name type="scientific">Profundicola chukchiensis</name>
    <dbReference type="NCBI Taxonomy" id="2961959"/>
    <lineage>
        <taxon>Bacteria</taxon>
        <taxon>Pseudomonadati</taxon>
        <taxon>Bacteroidota</taxon>
        <taxon>Flavobacteriia</taxon>
        <taxon>Flavobacteriales</taxon>
        <taxon>Weeksellaceae</taxon>
        <taxon>Profundicola</taxon>
    </lineage>
</organism>
<evidence type="ECO:0000256" key="5">
    <source>
        <dbReference type="ARBA" id="ARBA00022692"/>
    </source>
</evidence>
<comment type="subcellular location">
    <subcellularLocation>
        <location evidence="1">Cell membrane</location>
        <topology evidence="1">Multi-pass membrane protein</topology>
    </subcellularLocation>
</comment>
<keyword evidence="3" id="KW-0813">Transport</keyword>
<feature type="transmembrane region" description="Helical" evidence="8">
    <location>
        <begin position="353"/>
        <end position="375"/>
    </location>
</feature>
<reference evidence="9" key="1">
    <citation type="submission" date="2022-07" db="EMBL/GenBank/DDBJ databases">
        <title>Description and genome-wide analysis of Profundicola chukchiensis gen. nov., sp. nov., marine bacteria isolated from bottom sediments of the Chukchi Sea.</title>
        <authorList>
            <person name="Romanenko L."/>
            <person name="Otstavnykh N."/>
            <person name="Kurilenko V."/>
            <person name="Eremeev V."/>
            <person name="Velansky P."/>
            <person name="Mikhailov V."/>
            <person name="Isaeva M."/>
        </authorList>
    </citation>
    <scope>NUCLEOTIDE SEQUENCE</scope>
    <source>
        <strain evidence="9">KMM 9713</strain>
    </source>
</reference>
<dbReference type="PANTHER" id="PTHR42893">
    <property type="entry name" value="PROTEIN DETOXIFICATION 44, CHLOROPLASTIC-RELATED"/>
    <property type="match status" value="1"/>
</dbReference>
<keyword evidence="6 8" id="KW-1133">Transmembrane helix</keyword>
<accession>A0A9X4RX50</accession>
<dbReference type="GO" id="GO:0015297">
    <property type="term" value="F:antiporter activity"/>
    <property type="evidence" value="ECO:0007669"/>
    <property type="project" value="InterPro"/>
</dbReference>
<dbReference type="Pfam" id="PF01554">
    <property type="entry name" value="MatE"/>
    <property type="match status" value="2"/>
</dbReference>
<feature type="transmembrane region" description="Helical" evidence="8">
    <location>
        <begin position="268"/>
        <end position="289"/>
    </location>
</feature>
<evidence type="ECO:0000256" key="2">
    <source>
        <dbReference type="ARBA" id="ARBA00010199"/>
    </source>
</evidence>
<dbReference type="InterPro" id="IPR048279">
    <property type="entry name" value="MdtK-like"/>
</dbReference>
<keyword evidence="4" id="KW-1003">Cell membrane</keyword>
<feature type="transmembrane region" description="Helical" evidence="8">
    <location>
        <begin position="45"/>
        <end position="64"/>
    </location>
</feature>
<dbReference type="Proteomes" id="UP001152599">
    <property type="component" value="Unassembled WGS sequence"/>
</dbReference>
<evidence type="ECO:0000256" key="1">
    <source>
        <dbReference type="ARBA" id="ARBA00004651"/>
    </source>
</evidence>
<feature type="transmembrane region" description="Helical" evidence="8">
    <location>
        <begin position="238"/>
        <end position="256"/>
    </location>
</feature>
<feature type="transmembrane region" description="Helical" evidence="8">
    <location>
        <begin position="190"/>
        <end position="211"/>
    </location>
</feature>
<name>A0A9X4RX50_9FLAO</name>
<proteinExistence type="inferred from homology"/>
<feature type="transmembrane region" description="Helical" evidence="8">
    <location>
        <begin position="165"/>
        <end position="184"/>
    </location>
</feature>
<feature type="transmembrane region" description="Helical" evidence="8">
    <location>
        <begin position="412"/>
        <end position="432"/>
    </location>
</feature>
<dbReference type="EMBL" id="JANCMU010000001">
    <property type="protein sequence ID" value="MDG4945614.1"/>
    <property type="molecule type" value="Genomic_DNA"/>
</dbReference>
<evidence type="ECO:0000313" key="10">
    <source>
        <dbReference type="Proteomes" id="UP001152599"/>
    </source>
</evidence>
<keyword evidence="7 8" id="KW-0472">Membrane</keyword>
<dbReference type="NCBIfam" id="TIGR00797">
    <property type="entry name" value="matE"/>
    <property type="match status" value="1"/>
</dbReference>
<gene>
    <name evidence="9" type="ORF">NMK71_04240</name>
</gene>
<dbReference type="GO" id="GO:0005886">
    <property type="term" value="C:plasma membrane"/>
    <property type="evidence" value="ECO:0007669"/>
    <property type="project" value="UniProtKB-SubCell"/>
</dbReference>
<dbReference type="RefSeq" id="WP_304420187.1">
    <property type="nucleotide sequence ID" value="NZ_JANCMU010000001.1"/>
</dbReference>
<keyword evidence="10" id="KW-1185">Reference proteome</keyword>
<comment type="caution">
    <text evidence="9">The sequence shown here is derived from an EMBL/GenBank/DDBJ whole genome shotgun (WGS) entry which is preliminary data.</text>
</comment>
<evidence type="ECO:0000256" key="4">
    <source>
        <dbReference type="ARBA" id="ARBA00022475"/>
    </source>
</evidence>
<keyword evidence="5 8" id="KW-0812">Transmembrane</keyword>
<protein>
    <submittedName>
        <fullName evidence="9">MATE family efflux transporter</fullName>
    </submittedName>
</protein>
<dbReference type="InterPro" id="IPR044644">
    <property type="entry name" value="DinF-like"/>
</dbReference>
<dbReference type="GO" id="GO:0042910">
    <property type="term" value="F:xenobiotic transmembrane transporter activity"/>
    <property type="evidence" value="ECO:0007669"/>
    <property type="project" value="InterPro"/>
</dbReference>